<feature type="transmembrane region" description="Helical" evidence="2">
    <location>
        <begin position="246"/>
        <end position="265"/>
    </location>
</feature>
<dbReference type="PANTHER" id="PTHR10153">
    <property type="entry name" value="SMALL CONDUCTANCE CALCIUM-ACTIVATED POTASSIUM CHANNEL"/>
    <property type="match status" value="1"/>
</dbReference>
<feature type="domain" description="Potassium channel" evidence="3">
    <location>
        <begin position="258"/>
        <end position="334"/>
    </location>
</feature>
<feature type="transmembrane region" description="Helical" evidence="2">
    <location>
        <begin position="47"/>
        <end position="65"/>
    </location>
</feature>
<reference evidence="4" key="1">
    <citation type="submission" date="2021-09" db="EMBL/GenBank/DDBJ databases">
        <authorList>
            <consortium name="AG Swart"/>
            <person name="Singh M."/>
            <person name="Singh A."/>
            <person name="Seah K."/>
            <person name="Emmerich C."/>
        </authorList>
    </citation>
    <scope>NUCLEOTIDE SEQUENCE</scope>
    <source>
        <strain evidence="4">ATCC30299</strain>
    </source>
</reference>
<protein>
    <recommendedName>
        <fullName evidence="3">Potassium channel domain-containing protein</fullName>
    </recommendedName>
</protein>
<feature type="coiled-coil region" evidence="1">
    <location>
        <begin position="399"/>
        <end position="426"/>
    </location>
</feature>
<dbReference type="Proteomes" id="UP001162131">
    <property type="component" value="Unassembled WGS sequence"/>
</dbReference>
<dbReference type="GO" id="GO:0016286">
    <property type="term" value="F:small conductance calcium-activated potassium channel activity"/>
    <property type="evidence" value="ECO:0007669"/>
    <property type="project" value="InterPro"/>
</dbReference>
<dbReference type="InterPro" id="IPR015449">
    <property type="entry name" value="K_chnl_Ca-activ_SK"/>
</dbReference>
<evidence type="ECO:0000313" key="5">
    <source>
        <dbReference type="Proteomes" id="UP001162131"/>
    </source>
</evidence>
<feature type="transmembrane region" description="Helical" evidence="2">
    <location>
        <begin position="343"/>
        <end position="363"/>
    </location>
</feature>
<accession>A0AAU9K8K3</accession>
<evidence type="ECO:0000313" key="4">
    <source>
        <dbReference type="EMBL" id="CAG9329466.1"/>
    </source>
</evidence>
<feature type="transmembrane region" description="Helical" evidence="2">
    <location>
        <begin position="315"/>
        <end position="337"/>
    </location>
</feature>
<dbReference type="Gene3D" id="1.10.287.70">
    <property type="match status" value="1"/>
</dbReference>
<evidence type="ECO:0000259" key="3">
    <source>
        <dbReference type="Pfam" id="PF07885"/>
    </source>
</evidence>
<organism evidence="4 5">
    <name type="scientific">Blepharisma stoltei</name>
    <dbReference type="NCBI Taxonomy" id="1481888"/>
    <lineage>
        <taxon>Eukaryota</taxon>
        <taxon>Sar</taxon>
        <taxon>Alveolata</taxon>
        <taxon>Ciliophora</taxon>
        <taxon>Postciliodesmatophora</taxon>
        <taxon>Heterotrichea</taxon>
        <taxon>Heterotrichida</taxon>
        <taxon>Blepharismidae</taxon>
        <taxon>Blepharisma</taxon>
    </lineage>
</organism>
<keyword evidence="1" id="KW-0175">Coiled coil</keyword>
<dbReference type="InterPro" id="IPR013099">
    <property type="entry name" value="K_chnl_dom"/>
</dbReference>
<feature type="transmembrane region" description="Helical" evidence="2">
    <location>
        <begin position="93"/>
        <end position="112"/>
    </location>
</feature>
<keyword evidence="2" id="KW-1133">Transmembrane helix</keyword>
<feature type="transmembrane region" description="Helical" evidence="2">
    <location>
        <begin position="285"/>
        <end position="303"/>
    </location>
</feature>
<evidence type="ECO:0000256" key="1">
    <source>
        <dbReference type="SAM" id="Coils"/>
    </source>
</evidence>
<dbReference type="EMBL" id="CAJZBQ010000047">
    <property type="protein sequence ID" value="CAG9329466.1"/>
    <property type="molecule type" value="Genomic_DNA"/>
</dbReference>
<keyword evidence="5" id="KW-1185">Reference proteome</keyword>
<dbReference type="Pfam" id="PF07885">
    <property type="entry name" value="Ion_trans_2"/>
    <property type="match status" value="1"/>
</dbReference>
<dbReference type="SUPFAM" id="SSF81324">
    <property type="entry name" value="Voltage-gated potassium channels"/>
    <property type="match status" value="1"/>
</dbReference>
<dbReference type="GO" id="GO:0016020">
    <property type="term" value="C:membrane"/>
    <property type="evidence" value="ECO:0007669"/>
    <property type="project" value="InterPro"/>
</dbReference>
<keyword evidence="2" id="KW-0812">Transmembrane</keyword>
<gene>
    <name evidence="4" type="ORF">BSTOLATCC_MIC48286</name>
</gene>
<comment type="caution">
    <text evidence="4">The sequence shown here is derived from an EMBL/GenBank/DDBJ whole genome shotgun (WGS) entry which is preliminary data.</text>
</comment>
<feature type="transmembrane region" description="Helical" evidence="2">
    <location>
        <begin position="194"/>
        <end position="212"/>
    </location>
</feature>
<name>A0AAU9K8K3_9CILI</name>
<keyword evidence="2" id="KW-0472">Membrane</keyword>
<dbReference type="AlphaFoldDB" id="A0AAU9K8K3"/>
<evidence type="ECO:0000256" key="2">
    <source>
        <dbReference type="SAM" id="Phobius"/>
    </source>
</evidence>
<sequence>MGSTFFAIIGKNMNKVIDENLKQPNIKKKKIGSKIIKSKKLFDRWRFFRLLSSIIACVAIFPASSDYEMGFSEERTATNCMIVEDSSVLYRHLAMWLSFSSILLLIPYRYYFLKWKRHMPKTFHELPSYKKLTLMQVFEMRKKPKFSQYIGDDTIPITILLLILPYPGLDLTFTVSQQILYQDVKVCYFVTEPLYALMFLRWIYLIFSLFNFGKYNNQVAQRYREKFGVPMTPAFSLKCYLNQDPLLMLLFFFLIPGILIFGSVMRIFDRPLMKPSMDFDYVGNAWWNSVITMMTVGFGDTYPTTILGRLVSASSAIYGGMVLSFTFVSMGSILQLSKNEKNAFNYILVSSAATGAIVSALSYKKSEQKNIEERYNAWERVKTHLRYFMDYKEIIGADKDEGEEAIDNLKERVLSLEDKVSSLKGTTDAIIHKLNRIYTR</sequence>
<proteinExistence type="predicted"/>